<evidence type="ECO:0000256" key="1">
    <source>
        <dbReference type="ARBA" id="ARBA00004141"/>
    </source>
</evidence>
<sequence>MNEADTFFQRLRQRLSEDGLLGVHFAVNVFIASAITWWTLTTFTHANPVWATASMVASSEPEYAKGRDNFRSRLINTLVGCAVGLGFLALGGAHAWKMPFAVALAVLLSAYVVRIKVMWRQAPITAAIVVAGSITEHSNVSGMELGLRRVAEVIFGCLVALAVSWVMGKIWPLQSPSEKS</sequence>
<protein>
    <submittedName>
        <fullName evidence="7">FUSC family protein</fullName>
    </submittedName>
</protein>
<dbReference type="Proteomes" id="UP000826300">
    <property type="component" value="Chromosome"/>
</dbReference>
<keyword evidence="8" id="KW-1185">Reference proteome</keyword>
<feature type="transmembrane region" description="Helical" evidence="5">
    <location>
        <begin position="74"/>
        <end position="90"/>
    </location>
</feature>
<dbReference type="RefSeq" id="WP_220663179.1">
    <property type="nucleotide sequence ID" value="NZ_CP069370.1"/>
</dbReference>
<comment type="subcellular location">
    <subcellularLocation>
        <location evidence="1">Membrane</location>
        <topology evidence="1">Multi-pass membrane protein</topology>
    </subcellularLocation>
</comment>
<evidence type="ECO:0000256" key="3">
    <source>
        <dbReference type="ARBA" id="ARBA00022989"/>
    </source>
</evidence>
<dbReference type="AlphaFoldDB" id="A0A8G1ECY7"/>
<accession>A0A8G1ECY7</accession>
<name>A0A8G1ECY7_9RHOB</name>
<dbReference type="Pfam" id="PF13515">
    <property type="entry name" value="FUSC_2"/>
    <property type="match status" value="1"/>
</dbReference>
<dbReference type="GO" id="GO:0016020">
    <property type="term" value="C:membrane"/>
    <property type="evidence" value="ECO:0007669"/>
    <property type="project" value="UniProtKB-SubCell"/>
</dbReference>
<dbReference type="EMBL" id="CP069370">
    <property type="protein sequence ID" value="QYZ70962.1"/>
    <property type="molecule type" value="Genomic_DNA"/>
</dbReference>
<keyword evidence="2 5" id="KW-0812">Transmembrane</keyword>
<dbReference type="InterPro" id="IPR049453">
    <property type="entry name" value="Memb_transporter_dom"/>
</dbReference>
<organism evidence="7 8">
    <name type="scientific">Neotabrizicola shimadae</name>
    <dbReference type="NCBI Taxonomy" id="2807096"/>
    <lineage>
        <taxon>Bacteria</taxon>
        <taxon>Pseudomonadati</taxon>
        <taxon>Pseudomonadota</taxon>
        <taxon>Alphaproteobacteria</taxon>
        <taxon>Rhodobacterales</taxon>
        <taxon>Paracoccaceae</taxon>
        <taxon>Neotabrizicola</taxon>
    </lineage>
</organism>
<gene>
    <name evidence="7" type="ORF">JO391_05475</name>
</gene>
<feature type="transmembrane region" description="Helical" evidence="5">
    <location>
        <begin position="153"/>
        <end position="171"/>
    </location>
</feature>
<evidence type="ECO:0000256" key="4">
    <source>
        <dbReference type="ARBA" id="ARBA00023136"/>
    </source>
</evidence>
<evidence type="ECO:0000256" key="2">
    <source>
        <dbReference type="ARBA" id="ARBA00022692"/>
    </source>
</evidence>
<evidence type="ECO:0000256" key="5">
    <source>
        <dbReference type="SAM" id="Phobius"/>
    </source>
</evidence>
<proteinExistence type="predicted"/>
<feature type="transmembrane region" description="Helical" evidence="5">
    <location>
        <begin position="96"/>
        <end position="113"/>
    </location>
</feature>
<evidence type="ECO:0000313" key="7">
    <source>
        <dbReference type="EMBL" id="QYZ70962.1"/>
    </source>
</evidence>
<feature type="transmembrane region" description="Helical" evidence="5">
    <location>
        <begin position="20"/>
        <end position="40"/>
    </location>
</feature>
<evidence type="ECO:0000313" key="8">
    <source>
        <dbReference type="Proteomes" id="UP000826300"/>
    </source>
</evidence>
<evidence type="ECO:0000259" key="6">
    <source>
        <dbReference type="Pfam" id="PF13515"/>
    </source>
</evidence>
<keyword evidence="4 5" id="KW-0472">Membrane</keyword>
<dbReference type="KEGG" id="nsm:JO391_05475"/>
<keyword evidence="3 5" id="KW-1133">Transmembrane helix</keyword>
<feature type="domain" description="Integral membrane bound transporter" evidence="6">
    <location>
        <begin position="36"/>
        <end position="163"/>
    </location>
</feature>
<reference evidence="7" key="1">
    <citation type="submission" date="2021-02" db="EMBL/GenBank/DDBJ databases">
        <title>Rhodobacter shimadae sp. nov., an aerobic anoxygenic phototrophic bacterium isolated from a hot spring.</title>
        <authorList>
            <person name="Muramatsu S."/>
            <person name="Haruta S."/>
            <person name="Hirose S."/>
            <person name="Hanada S."/>
        </authorList>
    </citation>
    <scope>NUCLEOTIDE SEQUENCE</scope>
    <source>
        <strain evidence="7">N10</strain>
    </source>
</reference>